<keyword evidence="2" id="KW-1185">Reference proteome</keyword>
<gene>
    <name evidence="1" type="ORF">MLD38_003718</name>
</gene>
<proteinExistence type="predicted"/>
<protein>
    <submittedName>
        <fullName evidence="1">Uncharacterized protein</fullName>
    </submittedName>
</protein>
<comment type="caution">
    <text evidence="1">The sequence shown here is derived from an EMBL/GenBank/DDBJ whole genome shotgun (WGS) entry which is preliminary data.</text>
</comment>
<evidence type="ECO:0000313" key="2">
    <source>
        <dbReference type="Proteomes" id="UP001057402"/>
    </source>
</evidence>
<evidence type="ECO:0000313" key="1">
    <source>
        <dbReference type="EMBL" id="KAI4385723.1"/>
    </source>
</evidence>
<dbReference type="EMBL" id="CM042881">
    <property type="protein sequence ID" value="KAI4385723.1"/>
    <property type="molecule type" value="Genomic_DNA"/>
</dbReference>
<sequence>MTQFQRADEERRRKESTPDENRIPRGINLLIVLDNHAILPGGPFGGQQGLLLVQRVTWAFRDSPFTGEIPQLFRKREKGIERRPILVGKITSFQLFVTFLFGVCLGKEEILILDLM</sequence>
<dbReference type="Proteomes" id="UP001057402">
    <property type="component" value="Chromosome 2"/>
</dbReference>
<reference evidence="2" key="1">
    <citation type="journal article" date="2023" name="Front. Plant Sci.">
        <title>Chromosomal-level genome assembly of Melastoma candidum provides insights into trichome evolution.</title>
        <authorList>
            <person name="Zhong Y."/>
            <person name="Wu W."/>
            <person name="Sun C."/>
            <person name="Zou P."/>
            <person name="Liu Y."/>
            <person name="Dai S."/>
            <person name="Zhou R."/>
        </authorList>
    </citation>
    <scope>NUCLEOTIDE SEQUENCE [LARGE SCALE GENOMIC DNA]</scope>
</reference>
<organism evidence="1 2">
    <name type="scientific">Melastoma candidum</name>
    <dbReference type="NCBI Taxonomy" id="119954"/>
    <lineage>
        <taxon>Eukaryota</taxon>
        <taxon>Viridiplantae</taxon>
        <taxon>Streptophyta</taxon>
        <taxon>Embryophyta</taxon>
        <taxon>Tracheophyta</taxon>
        <taxon>Spermatophyta</taxon>
        <taxon>Magnoliopsida</taxon>
        <taxon>eudicotyledons</taxon>
        <taxon>Gunneridae</taxon>
        <taxon>Pentapetalae</taxon>
        <taxon>rosids</taxon>
        <taxon>malvids</taxon>
        <taxon>Myrtales</taxon>
        <taxon>Melastomataceae</taxon>
        <taxon>Melastomatoideae</taxon>
        <taxon>Melastomateae</taxon>
        <taxon>Melastoma</taxon>
    </lineage>
</organism>
<accession>A0ACB9S368</accession>
<name>A0ACB9S368_9MYRT</name>